<comment type="caution">
    <text evidence="1">The sequence shown here is derived from an EMBL/GenBank/DDBJ whole genome shotgun (WGS) entry which is preliminary data.</text>
</comment>
<name>A0A347ZWK5_9CHLR</name>
<proteinExistence type="predicted"/>
<dbReference type="AlphaFoldDB" id="A0A347ZWK5"/>
<organism evidence="1 2">
    <name type="scientific">Pelolinea submarina</name>
    <dbReference type="NCBI Taxonomy" id="913107"/>
    <lineage>
        <taxon>Bacteria</taxon>
        <taxon>Bacillati</taxon>
        <taxon>Chloroflexota</taxon>
        <taxon>Anaerolineae</taxon>
        <taxon>Anaerolineales</taxon>
        <taxon>Anaerolineaceae</taxon>
        <taxon>Pelolinea</taxon>
    </lineage>
</organism>
<dbReference type="OrthoDB" id="9787207at2"/>
<dbReference type="InterPro" id="IPR009351">
    <property type="entry name" value="AlkZ-like"/>
</dbReference>
<dbReference type="Pfam" id="PF06224">
    <property type="entry name" value="AlkZ-like"/>
    <property type="match status" value="1"/>
</dbReference>
<dbReference type="PANTHER" id="PTHR30528:SF0">
    <property type="entry name" value="CYTOPLASMIC PROTEIN"/>
    <property type="match status" value="1"/>
</dbReference>
<reference evidence="1 2" key="1">
    <citation type="submission" date="2018-08" db="EMBL/GenBank/DDBJ databases">
        <title>Genomic Encyclopedia of Type Strains, Phase IV (KMG-IV): sequencing the most valuable type-strain genomes for metagenomic binning, comparative biology and taxonomic classification.</title>
        <authorList>
            <person name="Goeker M."/>
        </authorList>
    </citation>
    <scope>NUCLEOTIDE SEQUENCE [LARGE SCALE GENOMIC DNA]</scope>
    <source>
        <strain evidence="1 2">DSM 23923</strain>
    </source>
</reference>
<keyword evidence="2" id="KW-1185">Reference proteome</keyword>
<evidence type="ECO:0008006" key="3">
    <source>
        <dbReference type="Google" id="ProtNLM"/>
    </source>
</evidence>
<dbReference type="PANTHER" id="PTHR30528">
    <property type="entry name" value="CYTOPLASMIC PROTEIN"/>
    <property type="match status" value="1"/>
</dbReference>
<dbReference type="Proteomes" id="UP000256388">
    <property type="component" value="Unassembled WGS sequence"/>
</dbReference>
<accession>A0A347ZWK5</accession>
<dbReference type="RefSeq" id="WP_116226094.1">
    <property type="nucleotide sequence ID" value="NZ_AP018437.1"/>
</dbReference>
<evidence type="ECO:0000313" key="2">
    <source>
        <dbReference type="Proteomes" id="UP000256388"/>
    </source>
</evidence>
<dbReference type="EMBL" id="QUMS01000005">
    <property type="protein sequence ID" value="REG05428.1"/>
    <property type="molecule type" value="Genomic_DNA"/>
</dbReference>
<evidence type="ECO:0000313" key="1">
    <source>
        <dbReference type="EMBL" id="REG05428.1"/>
    </source>
</evidence>
<protein>
    <recommendedName>
        <fullName evidence="3">Winged helix DNA-binding protein</fullName>
    </recommendedName>
</protein>
<sequence>MDNSPQILTSATYRRFVLGAQGLWPARRWAGKDGTAQAIRAAEAVQVDPVAVVAQSHDIALWGRVRGYSPQLLQELVYSERQFFDYGSTLLIYPIEEFPYWHRRMLRRQQRPAMVEYFEANAALLEQVRAEIRARGPLRSRDLQGEKVYRYRSTKDSGVAMYNLWLTGELTIHSRIGRDRVYDFTDKLIPKKWLSTAAKEETDAFFLHKALAQHGLSTRREFTRILKALNEHTPGDEEIQAKIDDLLNEDTLRAAQLEGSRETLYYLPDSQPLLDELSAGRVPAEWALLEDKQEEVIFLAPLEFVSARGRAKGIFQFEYTWEIYKPAHTRVYGPYTLPMLYGDRLVGRMDAKLDRPNRTLIVNGLWLEEGFHADAAYQAAFERGLAHFARFLGAERVDKNK</sequence>
<gene>
    <name evidence="1" type="ORF">DFR64_2829</name>
</gene>